<protein>
    <recommendedName>
        <fullName evidence="6">RING-type domain-containing protein</fullName>
    </recommendedName>
</protein>
<dbReference type="PROSITE" id="PS50089">
    <property type="entry name" value="ZF_RING_2"/>
    <property type="match status" value="1"/>
</dbReference>
<comment type="caution">
    <text evidence="7">The sequence shown here is derived from an EMBL/GenBank/DDBJ whole genome shotgun (WGS) entry which is preliminary data.</text>
</comment>
<proteinExistence type="predicted"/>
<dbReference type="GO" id="GO:0061630">
    <property type="term" value="F:ubiquitin protein ligase activity"/>
    <property type="evidence" value="ECO:0007669"/>
    <property type="project" value="InterPro"/>
</dbReference>
<evidence type="ECO:0000313" key="7">
    <source>
        <dbReference type="EMBL" id="KAK9929678.1"/>
    </source>
</evidence>
<feature type="domain" description="RING-type" evidence="6">
    <location>
        <begin position="10"/>
        <end position="53"/>
    </location>
</feature>
<dbReference type="Pfam" id="PF00097">
    <property type="entry name" value="zf-C3HC4"/>
    <property type="match status" value="1"/>
</dbReference>
<keyword evidence="1" id="KW-0479">Metal-binding</keyword>
<sequence>MSAPPANDICSVCHGVFRTPCQSNCSHWFCGDCIMRVWLYGPRSQPCKCPLCRRQITLLVLSEASLRQRGRPEVAEILSMVETYNHYFGDHERGVVQRMPDPPFHVWRLFRELAANPQMSMLLVRIARCSLILACAWNALMSTYGIIPGGIFTALDILIVIIIVVILIANTVRLLLDRHRRRF</sequence>
<feature type="transmembrane region" description="Helical" evidence="5">
    <location>
        <begin position="129"/>
        <end position="151"/>
    </location>
</feature>
<organism evidence="7 8">
    <name type="scientific">Rubus argutus</name>
    <name type="common">Southern blackberry</name>
    <dbReference type="NCBI Taxonomy" id="59490"/>
    <lineage>
        <taxon>Eukaryota</taxon>
        <taxon>Viridiplantae</taxon>
        <taxon>Streptophyta</taxon>
        <taxon>Embryophyta</taxon>
        <taxon>Tracheophyta</taxon>
        <taxon>Spermatophyta</taxon>
        <taxon>Magnoliopsida</taxon>
        <taxon>eudicotyledons</taxon>
        <taxon>Gunneridae</taxon>
        <taxon>Pentapetalae</taxon>
        <taxon>rosids</taxon>
        <taxon>fabids</taxon>
        <taxon>Rosales</taxon>
        <taxon>Rosaceae</taxon>
        <taxon>Rosoideae</taxon>
        <taxon>Rosoideae incertae sedis</taxon>
        <taxon>Rubus</taxon>
    </lineage>
</organism>
<evidence type="ECO:0000256" key="2">
    <source>
        <dbReference type="ARBA" id="ARBA00022771"/>
    </source>
</evidence>
<feature type="transmembrane region" description="Helical" evidence="5">
    <location>
        <begin position="157"/>
        <end position="176"/>
    </location>
</feature>
<evidence type="ECO:0000313" key="8">
    <source>
        <dbReference type="Proteomes" id="UP001457282"/>
    </source>
</evidence>
<dbReference type="AlphaFoldDB" id="A0AAW1WYE6"/>
<dbReference type="SMART" id="SM00184">
    <property type="entry name" value="RING"/>
    <property type="match status" value="1"/>
</dbReference>
<keyword evidence="5" id="KW-0812">Transmembrane</keyword>
<keyword evidence="8" id="KW-1185">Reference proteome</keyword>
<dbReference type="Proteomes" id="UP001457282">
    <property type="component" value="Unassembled WGS sequence"/>
</dbReference>
<evidence type="ECO:0000256" key="1">
    <source>
        <dbReference type="ARBA" id="ARBA00022723"/>
    </source>
</evidence>
<dbReference type="InterPro" id="IPR017907">
    <property type="entry name" value="Znf_RING_CS"/>
</dbReference>
<evidence type="ECO:0000256" key="5">
    <source>
        <dbReference type="SAM" id="Phobius"/>
    </source>
</evidence>
<keyword evidence="5" id="KW-1133">Transmembrane helix</keyword>
<accession>A0AAW1WYE6</accession>
<dbReference type="PANTHER" id="PTHR22894">
    <property type="entry name" value="RING-TYPE DOMAIN-CONTAINING PROTEIN"/>
    <property type="match status" value="1"/>
</dbReference>
<dbReference type="GO" id="GO:0008270">
    <property type="term" value="F:zinc ion binding"/>
    <property type="evidence" value="ECO:0007669"/>
    <property type="project" value="UniProtKB-KW"/>
</dbReference>
<dbReference type="InterPro" id="IPR013083">
    <property type="entry name" value="Znf_RING/FYVE/PHD"/>
</dbReference>
<evidence type="ECO:0000259" key="6">
    <source>
        <dbReference type="PROSITE" id="PS50089"/>
    </source>
</evidence>
<dbReference type="Gene3D" id="3.30.40.10">
    <property type="entry name" value="Zinc/RING finger domain, C3HC4 (zinc finger)"/>
    <property type="match status" value="1"/>
</dbReference>
<dbReference type="PANTHER" id="PTHR22894:SF5">
    <property type="entry name" value="RING-TYPE DOMAIN-CONTAINING PROTEIN"/>
    <property type="match status" value="1"/>
</dbReference>
<evidence type="ECO:0000256" key="4">
    <source>
        <dbReference type="PROSITE-ProRule" id="PRU00175"/>
    </source>
</evidence>
<dbReference type="InterPro" id="IPR038896">
    <property type="entry name" value="RNF170"/>
</dbReference>
<dbReference type="SUPFAM" id="SSF57850">
    <property type="entry name" value="RING/U-box"/>
    <property type="match status" value="1"/>
</dbReference>
<reference evidence="7 8" key="1">
    <citation type="journal article" date="2023" name="G3 (Bethesda)">
        <title>A chromosome-length genome assembly and annotation of blackberry (Rubus argutus, cv. 'Hillquist').</title>
        <authorList>
            <person name="Bruna T."/>
            <person name="Aryal R."/>
            <person name="Dudchenko O."/>
            <person name="Sargent D.J."/>
            <person name="Mead D."/>
            <person name="Buti M."/>
            <person name="Cavallini A."/>
            <person name="Hytonen T."/>
            <person name="Andres J."/>
            <person name="Pham M."/>
            <person name="Weisz D."/>
            <person name="Mascagni F."/>
            <person name="Usai G."/>
            <person name="Natali L."/>
            <person name="Bassil N."/>
            <person name="Fernandez G.E."/>
            <person name="Lomsadze A."/>
            <person name="Armour M."/>
            <person name="Olukolu B."/>
            <person name="Poorten T."/>
            <person name="Britton C."/>
            <person name="Davik J."/>
            <person name="Ashrafi H."/>
            <person name="Aiden E.L."/>
            <person name="Borodovsky M."/>
            <person name="Worthington M."/>
        </authorList>
    </citation>
    <scope>NUCLEOTIDE SEQUENCE [LARGE SCALE GENOMIC DNA]</scope>
    <source>
        <strain evidence="7">PI 553951</strain>
    </source>
</reference>
<dbReference type="InterPro" id="IPR018957">
    <property type="entry name" value="Znf_C3HC4_RING-type"/>
</dbReference>
<keyword evidence="5" id="KW-0472">Membrane</keyword>
<evidence type="ECO:0000256" key="3">
    <source>
        <dbReference type="ARBA" id="ARBA00022833"/>
    </source>
</evidence>
<name>A0AAW1WYE6_RUBAR</name>
<dbReference type="EMBL" id="JBEDUW010000005">
    <property type="protein sequence ID" value="KAK9929678.1"/>
    <property type="molecule type" value="Genomic_DNA"/>
</dbReference>
<gene>
    <name evidence="7" type="ORF">M0R45_026767</name>
</gene>
<dbReference type="InterPro" id="IPR001841">
    <property type="entry name" value="Znf_RING"/>
</dbReference>
<dbReference type="PROSITE" id="PS00518">
    <property type="entry name" value="ZF_RING_1"/>
    <property type="match status" value="1"/>
</dbReference>
<keyword evidence="3" id="KW-0862">Zinc</keyword>
<keyword evidence="2 4" id="KW-0863">Zinc-finger</keyword>